<accession>I2H0H1</accession>
<dbReference type="Proteomes" id="UP000002866">
    <property type="component" value="Chromosome 3"/>
</dbReference>
<dbReference type="AlphaFoldDB" id="I2H0H1"/>
<protein>
    <submittedName>
        <fullName evidence="1">Uncharacterized protein</fullName>
    </submittedName>
</protein>
<keyword evidence="2" id="KW-1185">Reference proteome</keyword>
<dbReference type="OrthoDB" id="4501190at2759"/>
<evidence type="ECO:0000313" key="2">
    <source>
        <dbReference type="Proteomes" id="UP000002866"/>
    </source>
</evidence>
<dbReference type="HOGENOM" id="CLU_571314_0_0_1"/>
<dbReference type="eggNOG" id="KOG0017">
    <property type="taxonomic scope" value="Eukaryota"/>
</dbReference>
<proteinExistence type="predicted"/>
<evidence type="ECO:0000313" key="1">
    <source>
        <dbReference type="EMBL" id="CCH59873.1"/>
    </source>
</evidence>
<dbReference type="CDD" id="cd09272">
    <property type="entry name" value="RNase_HI_RT_Ty1"/>
    <property type="match status" value="1"/>
</dbReference>
<dbReference type="EMBL" id="HE806318">
    <property type="protein sequence ID" value="CCH59873.1"/>
    <property type="molecule type" value="Genomic_DNA"/>
</dbReference>
<gene>
    <name evidence="1" type="primary">TBLA0C00570</name>
    <name evidence="1" type="ORF">TBLA_0C00570</name>
</gene>
<organism evidence="1 2">
    <name type="scientific">Henningerozyma blattae (strain ATCC 34711 / CBS 6284 / DSM 70876 / NBRC 10599 / NRRL Y-10934 / UCD 77-7)</name>
    <name type="common">Yeast</name>
    <name type="synonym">Tetrapisispora blattae</name>
    <dbReference type="NCBI Taxonomy" id="1071380"/>
    <lineage>
        <taxon>Eukaryota</taxon>
        <taxon>Fungi</taxon>
        <taxon>Dikarya</taxon>
        <taxon>Ascomycota</taxon>
        <taxon>Saccharomycotina</taxon>
        <taxon>Saccharomycetes</taxon>
        <taxon>Saccharomycetales</taxon>
        <taxon>Saccharomycetaceae</taxon>
        <taxon>Henningerozyma</taxon>
    </lineage>
</organism>
<dbReference type="GeneID" id="14494841"/>
<dbReference type="InParanoid" id="I2H0H1"/>
<dbReference type="KEGG" id="tbl:TBLA_0C00570"/>
<dbReference type="RefSeq" id="XP_004179392.1">
    <property type="nucleotide sequence ID" value="XM_004179344.1"/>
</dbReference>
<sequence>MQLRVSAEMRNCTYNKITKDAPLNVISELPVKIILRNFLPFGAPATIWNHKSKKTSAPSLQAVVLSKDPQSFGYFFYIPNENRVITTTNFKIPDYSVNTQQKSNPEETIIARFKANVTSKIGSTRNFEFDEDEIIEMFKNTFELKVIGIMNEEKQLETDILGIDLKYDLNKGIVTLSMKSYIDKFNDDFPLLKLKEYENNLTTEQKKDLTPHFSEYNLNPNEDTLLMNKTEYKEKVKYIQKSIGKLNYLRTRGRLDLEFAVSKITRFALYPHAKVIKTVDRLVKYTYVKRDLNVVMKREKKQPDEITVITDASLGSEYDVKSRIGGIIWFGNTFMFGFSNKSSIVCDSSAECELDALNKGEKLVLHLKFKLEKLFKKNFKINIITDSKPVIEWLKKPYIVGRTKFLGIRIGRLKERLKDKSTFLRKIDGLENVADPLTKPVSPTDFKNLSKIMEGNITPQNLLPLTNLVETEEGVRKM</sequence>
<name>I2H0H1_HENB6</name>
<reference evidence="1 2" key="1">
    <citation type="journal article" date="2011" name="Proc. Natl. Acad. Sci. U.S.A.">
        <title>Evolutionary erosion of yeast sex chromosomes by mating-type switching accidents.</title>
        <authorList>
            <person name="Gordon J.L."/>
            <person name="Armisen D."/>
            <person name="Proux-Wera E."/>
            <person name="Oheigeartaigh S.S."/>
            <person name="Byrne K.P."/>
            <person name="Wolfe K.H."/>
        </authorList>
    </citation>
    <scope>NUCLEOTIDE SEQUENCE [LARGE SCALE GENOMIC DNA]</scope>
    <source>
        <strain evidence="2">ATCC 34711 / CBS 6284 / DSM 70876 / NBRC 10599 / NRRL Y-10934 / UCD 77-7</strain>
    </source>
</reference>